<dbReference type="Proteomes" id="UP001054945">
    <property type="component" value="Unassembled WGS sequence"/>
</dbReference>
<comment type="similarity">
    <text evidence="1">Belongs to the FAM149 family.</text>
</comment>
<dbReference type="PANTHER" id="PTHR31997">
    <property type="entry name" value="AGAP003710-PA"/>
    <property type="match status" value="1"/>
</dbReference>
<evidence type="ECO:0000313" key="4">
    <source>
        <dbReference type="EMBL" id="GIZ00658.1"/>
    </source>
</evidence>
<organism evidence="4 5">
    <name type="scientific">Caerostris extrusa</name>
    <name type="common">Bark spider</name>
    <name type="synonym">Caerostris bankana</name>
    <dbReference type="NCBI Taxonomy" id="172846"/>
    <lineage>
        <taxon>Eukaryota</taxon>
        <taxon>Metazoa</taxon>
        <taxon>Ecdysozoa</taxon>
        <taxon>Arthropoda</taxon>
        <taxon>Chelicerata</taxon>
        <taxon>Arachnida</taxon>
        <taxon>Araneae</taxon>
        <taxon>Araneomorphae</taxon>
        <taxon>Entelegynae</taxon>
        <taxon>Araneoidea</taxon>
        <taxon>Araneidae</taxon>
        <taxon>Caerostris</taxon>
    </lineage>
</organism>
<dbReference type="EMBL" id="BPLR01018573">
    <property type="protein sequence ID" value="GIZ00658.1"/>
    <property type="molecule type" value="Genomic_DNA"/>
</dbReference>
<name>A0AAV4XZR6_CAEEX</name>
<dbReference type="InterPro" id="IPR022194">
    <property type="entry name" value="DUF3719"/>
</dbReference>
<gene>
    <name evidence="4" type="ORF">CEXT_401981</name>
</gene>
<accession>A0AAV4XZR6</accession>
<sequence length="564" mass="64217">MYRKTSDKNSDISCLEISEEFNKKGVTKWDSNSSNEEAIFDSQSEILWSREKKIFCENDFFKLGDSFSDLTERTTSSCSWHNDDFDMNSRVKVKESLEAIEDALYEKKQSHLLSNTVFQECCEWTEKFSYIRLKGQQLVNPTDDNVFFTSVEGNEKNSDYSSSGLQIHGKKMAIHVPEKLFNKSYDNVFDDGDGEPNYFKEDLSRIDELEEGFALDTGNTCCKSSETDVLKNEIQTTVSIEVFQEKVLERLVLEMWPKVLTVLQNADKTLVLNDFEDFQLPPIVAAVQQRKILHRRPKTEGTDSLTNDVPKLSSILTISPKILQNKQYYGNRRGTATSSRPNSEIHLSHRNFTVPAPRRKHFVSKVSNKDSQLSNFKQIHLACTKPIIQEEKELSNTSSQLPALEEDFPESSSVLKGISFEPEVNEILSTKCEKIHFSKKSESFLPPIENKNPIPANVKLTQNLFTFFGSPLKFDKHEGNVTTIRPTSRPYTGISRKAAKFSGNLSNKLDGNSSWNYAKKEDHVNSDNQVTLFPIVASLPTDKEKKLQSDKKGLLNKFASGKKR</sequence>
<dbReference type="Pfam" id="PF12516">
    <property type="entry name" value="DUF3719"/>
    <property type="match status" value="1"/>
</dbReference>
<evidence type="ECO:0000256" key="2">
    <source>
        <dbReference type="SAM" id="MobiDB-lite"/>
    </source>
</evidence>
<dbReference type="AlphaFoldDB" id="A0AAV4XZR6"/>
<feature type="domain" description="DUF3719" evidence="3">
    <location>
        <begin position="104"/>
        <end position="149"/>
    </location>
</feature>
<proteinExistence type="inferred from homology"/>
<comment type="caution">
    <text evidence="4">The sequence shown here is derived from an EMBL/GenBank/DDBJ whole genome shotgun (WGS) entry which is preliminary data.</text>
</comment>
<dbReference type="PANTHER" id="PTHR31997:SF1">
    <property type="entry name" value="AGAP003710-PA"/>
    <property type="match status" value="1"/>
</dbReference>
<feature type="region of interest" description="Disordered" evidence="2">
    <location>
        <begin position="544"/>
        <end position="564"/>
    </location>
</feature>
<dbReference type="InterPro" id="IPR039630">
    <property type="entry name" value="FAM149"/>
</dbReference>
<feature type="compositionally biased region" description="Basic and acidic residues" evidence="2">
    <location>
        <begin position="544"/>
        <end position="553"/>
    </location>
</feature>
<evidence type="ECO:0000256" key="1">
    <source>
        <dbReference type="ARBA" id="ARBA00008309"/>
    </source>
</evidence>
<evidence type="ECO:0000313" key="5">
    <source>
        <dbReference type="Proteomes" id="UP001054945"/>
    </source>
</evidence>
<evidence type="ECO:0000259" key="3">
    <source>
        <dbReference type="Pfam" id="PF12516"/>
    </source>
</evidence>
<reference evidence="4 5" key="1">
    <citation type="submission" date="2021-06" db="EMBL/GenBank/DDBJ databases">
        <title>Caerostris extrusa draft genome.</title>
        <authorList>
            <person name="Kono N."/>
            <person name="Arakawa K."/>
        </authorList>
    </citation>
    <scope>NUCLEOTIDE SEQUENCE [LARGE SCALE GENOMIC DNA]</scope>
</reference>
<keyword evidence="5" id="KW-1185">Reference proteome</keyword>
<protein>
    <recommendedName>
        <fullName evidence="3">DUF3719 domain-containing protein</fullName>
    </recommendedName>
</protein>